<comment type="similarity">
    <text evidence="2">Belongs to the HPF/YfiA ribosome-associated protein family. Long HPF subfamily.</text>
</comment>
<feature type="domain" description="Sigma 54 modulation/S30EA ribosomal protein C-terminal" evidence="3">
    <location>
        <begin position="120"/>
        <end position="170"/>
    </location>
</feature>
<dbReference type="InterPro" id="IPR038416">
    <property type="entry name" value="Ribosom_S30AE_C_sf"/>
</dbReference>
<sequence length="177" mass="19812">MQIDISGSRICITEQIDGYIKKKLSSLNKYFRRILSIRVTIKAEKDAYLTEISVIADGVTVHGNGIDSDLYNSIEAGIHKVNRQAKKHKEKIKSHRSRDTLAGKRTSYLSSPGSSGAEHKTVYTTKEIAKPMTADEAVMQLEMEGSRFFIFLNSNTNQINVAYKKENGAFVVIEPQV</sequence>
<dbReference type="Pfam" id="PF02482">
    <property type="entry name" value="Ribosomal_S30AE"/>
    <property type="match status" value="1"/>
</dbReference>
<evidence type="ECO:0000259" key="3">
    <source>
        <dbReference type="Pfam" id="PF16321"/>
    </source>
</evidence>
<dbReference type="Pfam" id="PF16321">
    <property type="entry name" value="Ribosom_S30AE_C"/>
    <property type="match status" value="1"/>
</dbReference>
<dbReference type="InterPro" id="IPR032528">
    <property type="entry name" value="Ribosom_S30AE_C"/>
</dbReference>
<dbReference type="Gene3D" id="3.30.505.50">
    <property type="entry name" value="Sigma 54 modulation/S30EA ribosomal protein, C-terminal domain"/>
    <property type="match status" value="1"/>
</dbReference>
<dbReference type="InterPro" id="IPR050574">
    <property type="entry name" value="HPF/YfiA_ribosome-assoc"/>
</dbReference>
<evidence type="ECO:0000256" key="1">
    <source>
        <dbReference type="ARBA" id="ARBA00022845"/>
    </source>
</evidence>
<dbReference type="NCBIfam" id="TIGR00741">
    <property type="entry name" value="yfiA"/>
    <property type="match status" value="1"/>
</dbReference>
<accession>A0A523ZFI5</accession>
<keyword evidence="2" id="KW-0963">Cytoplasm</keyword>
<gene>
    <name evidence="4" type="primary">raiA</name>
    <name evidence="2" type="synonym">hpf</name>
    <name evidence="4" type="ORF">E3I16_02070</name>
</gene>
<comment type="subcellular location">
    <subcellularLocation>
        <location evidence="2">Cytoplasm</location>
    </subcellularLocation>
</comment>
<dbReference type="GO" id="GO:0045900">
    <property type="term" value="P:negative regulation of translational elongation"/>
    <property type="evidence" value="ECO:0007669"/>
    <property type="project" value="TreeGrafter"/>
</dbReference>
<comment type="subunit">
    <text evidence="2">Interacts with 100S ribosomes.</text>
</comment>
<organism evidence="4 5">
    <name type="scientific">Aerophobetes bacterium</name>
    <dbReference type="NCBI Taxonomy" id="2030807"/>
    <lineage>
        <taxon>Bacteria</taxon>
        <taxon>Candidatus Aerophobota</taxon>
    </lineage>
</organism>
<dbReference type="GO" id="GO:0022627">
    <property type="term" value="C:cytosolic small ribosomal subunit"/>
    <property type="evidence" value="ECO:0007669"/>
    <property type="project" value="TreeGrafter"/>
</dbReference>
<evidence type="ECO:0000313" key="5">
    <source>
        <dbReference type="Proteomes" id="UP000316674"/>
    </source>
</evidence>
<dbReference type="AlphaFoldDB" id="A0A523ZFI5"/>
<proteinExistence type="inferred from homology"/>
<protein>
    <recommendedName>
        <fullName evidence="2">Ribosome hibernation promoting factor</fullName>
        <shortName evidence="2">HPF</shortName>
    </recommendedName>
</protein>
<dbReference type="PANTHER" id="PTHR33231:SF1">
    <property type="entry name" value="30S RIBOSOMAL PROTEIN"/>
    <property type="match status" value="1"/>
</dbReference>
<dbReference type="InterPro" id="IPR034694">
    <property type="entry name" value="HPF_long/plastid"/>
</dbReference>
<evidence type="ECO:0000313" key="4">
    <source>
        <dbReference type="EMBL" id="TEU02542.1"/>
    </source>
</evidence>
<reference evidence="4 5" key="1">
    <citation type="submission" date="2019-03" db="EMBL/GenBank/DDBJ databases">
        <title>Metabolic potential of uncultured bacteria and archaea associated with petroleum seepage in deep-sea sediments.</title>
        <authorList>
            <person name="Dong X."/>
            <person name="Hubert C."/>
        </authorList>
    </citation>
    <scope>NUCLEOTIDE SEQUENCE [LARGE SCALE GENOMIC DNA]</scope>
    <source>
        <strain evidence="4">E26_bin6</strain>
    </source>
</reference>
<dbReference type="Proteomes" id="UP000316674">
    <property type="component" value="Unassembled WGS sequence"/>
</dbReference>
<keyword evidence="1 2" id="KW-0810">Translation regulation</keyword>
<dbReference type="EMBL" id="SOHY01000129">
    <property type="protein sequence ID" value="TEU02542.1"/>
    <property type="molecule type" value="Genomic_DNA"/>
</dbReference>
<dbReference type="PANTHER" id="PTHR33231">
    <property type="entry name" value="30S RIBOSOMAL PROTEIN"/>
    <property type="match status" value="1"/>
</dbReference>
<evidence type="ECO:0000256" key="2">
    <source>
        <dbReference type="HAMAP-Rule" id="MF_00839"/>
    </source>
</evidence>
<dbReference type="HAMAP" id="MF_00839">
    <property type="entry name" value="HPF"/>
    <property type="match status" value="1"/>
</dbReference>
<comment type="caution">
    <text evidence="4">The sequence shown here is derived from an EMBL/GenBank/DDBJ whole genome shotgun (WGS) entry which is preliminary data.</text>
</comment>
<dbReference type="InterPro" id="IPR036567">
    <property type="entry name" value="RHF-like"/>
</dbReference>
<dbReference type="GO" id="GO:0043024">
    <property type="term" value="F:ribosomal small subunit binding"/>
    <property type="evidence" value="ECO:0007669"/>
    <property type="project" value="TreeGrafter"/>
</dbReference>
<name>A0A523ZFI5_UNCAE</name>
<comment type="function">
    <text evidence="2">Required for dimerization of active 70S ribosomes into 100S ribosomes in stationary phase; 100S ribosomes are translationally inactive and sometimes present during exponential growth.</text>
</comment>
<dbReference type="InterPro" id="IPR003489">
    <property type="entry name" value="RHF/RaiA"/>
</dbReference>
<dbReference type="SUPFAM" id="SSF69754">
    <property type="entry name" value="Ribosome binding protein Y (YfiA homologue)"/>
    <property type="match status" value="1"/>
</dbReference>
<dbReference type="Gene3D" id="3.30.160.100">
    <property type="entry name" value="Ribosome hibernation promotion factor-like"/>
    <property type="match status" value="1"/>
</dbReference>
<dbReference type="CDD" id="cd00552">
    <property type="entry name" value="RaiA"/>
    <property type="match status" value="1"/>
</dbReference>